<keyword evidence="5 10" id="KW-1133">Transmembrane helix</keyword>
<feature type="disulfide bond" evidence="9">
    <location>
        <begin position="85"/>
        <end position="95"/>
    </location>
</feature>
<evidence type="ECO:0000256" key="10">
    <source>
        <dbReference type="SAM" id="Phobius"/>
    </source>
</evidence>
<gene>
    <name evidence="13" type="ORF">MEDL_15697</name>
</gene>
<feature type="chain" id="PRO_5035798433" evidence="11">
    <location>
        <begin position="19"/>
        <end position="692"/>
    </location>
</feature>
<keyword evidence="6 10" id="KW-0472">Membrane</keyword>
<organism evidence="13 14">
    <name type="scientific">Mytilus edulis</name>
    <name type="common">Blue mussel</name>
    <dbReference type="NCBI Taxonomy" id="6550"/>
    <lineage>
        <taxon>Eukaryota</taxon>
        <taxon>Metazoa</taxon>
        <taxon>Spiralia</taxon>
        <taxon>Lophotrochozoa</taxon>
        <taxon>Mollusca</taxon>
        <taxon>Bivalvia</taxon>
        <taxon>Autobranchia</taxon>
        <taxon>Pteriomorphia</taxon>
        <taxon>Mytilida</taxon>
        <taxon>Mytiloidea</taxon>
        <taxon>Mytilidae</taxon>
        <taxon>Mytilinae</taxon>
        <taxon>Mytilus</taxon>
    </lineage>
</organism>
<feature type="signal peptide" evidence="11">
    <location>
        <begin position="1"/>
        <end position="18"/>
    </location>
</feature>
<dbReference type="OrthoDB" id="6156774at2759"/>
<keyword evidence="7 9" id="KW-1015">Disulfide bond</keyword>
<evidence type="ECO:0000259" key="12">
    <source>
        <dbReference type="PROSITE" id="PS50287"/>
    </source>
</evidence>
<keyword evidence="8" id="KW-0325">Glycoprotein</keyword>
<feature type="domain" description="SRCR" evidence="12">
    <location>
        <begin position="118"/>
        <end position="217"/>
    </location>
</feature>
<dbReference type="FunFam" id="3.10.250.10:FF:000005">
    <property type="entry name" value="Neurotrypsin isoform A"/>
    <property type="match status" value="1"/>
</dbReference>
<feature type="domain" description="SRCR" evidence="12">
    <location>
        <begin position="412"/>
        <end position="505"/>
    </location>
</feature>
<feature type="disulfide bond" evidence="9">
    <location>
        <begin position="474"/>
        <end position="484"/>
    </location>
</feature>
<evidence type="ECO:0000256" key="5">
    <source>
        <dbReference type="ARBA" id="ARBA00022989"/>
    </source>
</evidence>
<dbReference type="PROSITE" id="PS50287">
    <property type="entry name" value="SRCR_2"/>
    <property type="match status" value="6"/>
</dbReference>
<reference evidence="13" key="1">
    <citation type="submission" date="2021-03" db="EMBL/GenBank/DDBJ databases">
        <authorList>
            <person name="Bekaert M."/>
        </authorList>
    </citation>
    <scope>NUCLEOTIDE SEQUENCE</scope>
</reference>
<evidence type="ECO:0000256" key="3">
    <source>
        <dbReference type="ARBA" id="ARBA00022729"/>
    </source>
</evidence>
<evidence type="ECO:0000256" key="9">
    <source>
        <dbReference type="PROSITE-ProRule" id="PRU00196"/>
    </source>
</evidence>
<comment type="caution">
    <text evidence="13">The sequence shown here is derived from an EMBL/GenBank/DDBJ whole genome shotgun (WGS) entry which is preliminary data.</text>
</comment>
<evidence type="ECO:0000256" key="8">
    <source>
        <dbReference type="ARBA" id="ARBA00023180"/>
    </source>
</evidence>
<dbReference type="PRINTS" id="PR00258">
    <property type="entry name" value="SPERACTRCPTR"/>
</dbReference>
<dbReference type="SUPFAM" id="SSF56487">
    <property type="entry name" value="SRCR-like"/>
    <property type="match status" value="6"/>
</dbReference>
<accession>A0A8S3R1Y6</accession>
<dbReference type="Proteomes" id="UP000683360">
    <property type="component" value="Unassembled WGS sequence"/>
</dbReference>
<feature type="transmembrane region" description="Helical" evidence="10">
    <location>
        <begin position="616"/>
        <end position="643"/>
    </location>
</feature>
<comment type="subcellular location">
    <subcellularLocation>
        <location evidence="1">Membrane</location>
        <topology evidence="1">Single-pass membrane protein</topology>
    </subcellularLocation>
</comment>
<comment type="caution">
    <text evidence="9">Lacks conserved residue(s) required for the propagation of feature annotation.</text>
</comment>
<dbReference type="GO" id="GO:0016020">
    <property type="term" value="C:membrane"/>
    <property type="evidence" value="ECO:0007669"/>
    <property type="project" value="UniProtKB-SubCell"/>
</dbReference>
<keyword evidence="3 11" id="KW-0732">Signal</keyword>
<evidence type="ECO:0000256" key="6">
    <source>
        <dbReference type="ARBA" id="ARBA00023136"/>
    </source>
</evidence>
<evidence type="ECO:0000313" key="14">
    <source>
        <dbReference type="Proteomes" id="UP000683360"/>
    </source>
</evidence>
<name>A0A8S3R1Y6_MYTED</name>
<dbReference type="InterPro" id="IPR001190">
    <property type="entry name" value="SRCR"/>
</dbReference>
<feature type="disulfide bond" evidence="9">
    <location>
        <begin position="285"/>
        <end position="295"/>
    </location>
</feature>
<dbReference type="PANTHER" id="PTHR19331">
    <property type="entry name" value="SCAVENGER RECEPTOR DOMAIN-CONTAINING"/>
    <property type="match status" value="1"/>
</dbReference>
<dbReference type="PANTHER" id="PTHR19331:SF487">
    <property type="entry name" value="SOLUBLE SCAVENGER RECEPTOR CYSTEINE-RICH DOMAIN-CONTAINING PROTEIN SSC5D"/>
    <property type="match status" value="1"/>
</dbReference>
<keyword evidence="2 10" id="KW-0812">Transmembrane</keyword>
<evidence type="ECO:0000256" key="11">
    <source>
        <dbReference type="SAM" id="SignalP"/>
    </source>
</evidence>
<keyword evidence="4" id="KW-0677">Repeat</keyword>
<sequence>MLLLVALCIIGSSVLTFAQKDGDLRLISKRLEVFYNGIWGTICNDDFDDTDAQVACKQLGYKGGKSLDSKVDDGTGKIWLDDIGCKGNELTLANCSSSGWGLHDCDHQEDVGIECFNTYASDGDLRLISKRLEVFYNGIWGTVCNDGFDDIDAQVACKQFGYNGGKSLDSKVDDGTGQIWLDDIGCKGNELTLANCSSSGWGVQDCDHDEDVGIECFNTNDGFIYLSNGVLNIFYNKTMGTVCDDSFDNVDAQVACRQLGYNNGRYVGSTVTSENLKIWLDNVDCNGDETTLAHCPHAGWGVNDCSHGESVMIACNNNSEGDVRLSSGKLELLHNNEWGTVCSANFDNMTANVACKQLGLRNGSVLQDTVATGTSRIWLNKLRCNGQETKLIDCSHTEWGIHTCSHGNVVGIRCEGNGDVRINSGRLEVYYNEAWGTVCDDKFDEKDATVASMENFWDSNGNGTGNTWLDDLECTGNEPTLGDCKNGGWGVENCDHTEDVRVECLHSNEDDLRINENRLEIFHKNEWGSVCSEEFNHSDALVACRQLGYRNGHASGEASYGIGKIWLAEVSCMGEGTLTSCTHAEWGKNDCKKIVEITCHNDILGWECSTQWACKYIVQIVAGGAAGCILTTIVFVLVFQYVASRIRTHHQDRPYSATLKTDKPTREYDGVVAFNKLSNDAIVHDEIYDIVE</sequence>
<dbReference type="EMBL" id="CAJPWZ010000828">
    <property type="protein sequence ID" value="CAG2201055.1"/>
    <property type="molecule type" value="Genomic_DNA"/>
</dbReference>
<feature type="domain" description="SRCR" evidence="12">
    <location>
        <begin position="311"/>
        <end position="415"/>
    </location>
</feature>
<evidence type="ECO:0000256" key="1">
    <source>
        <dbReference type="ARBA" id="ARBA00004167"/>
    </source>
</evidence>
<proteinExistence type="predicted"/>
<dbReference type="FunFam" id="3.10.250.10:FF:000016">
    <property type="entry name" value="Scavenger receptor cysteine-rich protein type 12"/>
    <property type="match status" value="1"/>
</dbReference>
<evidence type="ECO:0000256" key="2">
    <source>
        <dbReference type="ARBA" id="ARBA00022692"/>
    </source>
</evidence>
<keyword evidence="14" id="KW-1185">Reference proteome</keyword>
<evidence type="ECO:0000256" key="4">
    <source>
        <dbReference type="ARBA" id="ARBA00022737"/>
    </source>
</evidence>
<evidence type="ECO:0000313" key="13">
    <source>
        <dbReference type="EMBL" id="CAG2201055.1"/>
    </source>
</evidence>
<feature type="disulfide bond" evidence="9">
    <location>
        <begin position="186"/>
        <end position="196"/>
    </location>
</feature>
<feature type="domain" description="SRCR" evidence="12">
    <location>
        <begin position="217"/>
        <end position="316"/>
    </location>
</feature>
<dbReference type="AlphaFoldDB" id="A0A8S3R1Y6"/>
<dbReference type="SMART" id="SM00202">
    <property type="entry name" value="SR"/>
    <property type="match status" value="6"/>
</dbReference>
<dbReference type="Pfam" id="PF00530">
    <property type="entry name" value="SRCR"/>
    <property type="match status" value="6"/>
</dbReference>
<feature type="domain" description="SRCR" evidence="12">
    <location>
        <begin position="502"/>
        <end position="609"/>
    </location>
</feature>
<dbReference type="FunFam" id="3.10.250.10:FF:000001">
    <property type="entry name" value="Lysyl oxidase 4 isoform X1"/>
    <property type="match status" value="3"/>
</dbReference>
<evidence type="ECO:0000256" key="7">
    <source>
        <dbReference type="ARBA" id="ARBA00023157"/>
    </source>
</evidence>
<feature type="disulfide bond" evidence="9">
    <location>
        <begin position="384"/>
        <end position="394"/>
    </location>
</feature>
<feature type="domain" description="SRCR" evidence="12">
    <location>
        <begin position="17"/>
        <end position="116"/>
    </location>
</feature>
<protein>
    <submittedName>
        <fullName evidence="13">DMBT1</fullName>
    </submittedName>
</protein>
<dbReference type="Gene3D" id="3.10.250.10">
    <property type="entry name" value="SRCR-like domain"/>
    <property type="match status" value="6"/>
</dbReference>
<dbReference type="InterPro" id="IPR036772">
    <property type="entry name" value="SRCR-like_dom_sf"/>
</dbReference>